<evidence type="ECO:0000259" key="6">
    <source>
        <dbReference type="Pfam" id="PF20684"/>
    </source>
</evidence>
<dbReference type="InterPro" id="IPR002018">
    <property type="entry name" value="CarbesteraseB"/>
</dbReference>
<dbReference type="Proteomes" id="UP000326340">
    <property type="component" value="Unassembled WGS sequence"/>
</dbReference>
<keyword evidence="4" id="KW-0812">Transmembrane</keyword>
<dbReference type="InterPro" id="IPR019826">
    <property type="entry name" value="Carboxylesterase_B_AS"/>
</dbReference>
<feature type="transmembrane region" description="Helical" evidence="4">
    <location>
        <begin position="820"/>
        <end position="849"/>
    </location>
</feature>
<dbReference type="PANTHER" id="PTHR11559">
    <property type="entry name" value="CARBOXYLESTERASE"/>
    <property type="match status" value="1"/>
</dbReference>
<keyword evidence="4" id="KW-1133">Transmembrane helix</keyword>
<dbReference type="InterPro" id="IPR049326">
    <property type="entry name" value="Rhodopsin_dom_fungi"/>
</dbReference>
<reference evidence="7 8" key="1">
    <citation type="journal article" date="2019" name="Sci. Rep.">
        <title>Colletotrichum shisoi sp. nov., an anthracnose pathogen of Perilla frutescens in Japan: molecular phylogenetic, morphological and genomic evidence.</title>
        <authorList>
            <person name="Gan P."/>
            <person name="Tsushima A."/>
            <person name="Hiroyama R."/>
            <person name="Narusaka M."/>
            <person name="Takano Y."/>
            <person name="Narusaka Y."/>
            <person name="Kawaradani M."/>
            <person name="Damm U."/>
            <person name="Shirasu K."/>
        </authorList>
    </citation>
    <scope>NUCLEOTIDE SEQUENCE [LARGE SCALE GENOMIC DNA]</scope>
    <source>
        <strain evidence="7 8">PG-2018a</strain>
    </source>
</reference>
<evidence type="ECO:0000313" key="8">
    <source>
        <dbReference type="Proteomes" id="UP000326340"/>
    </source>
</evidence>
<dbReference type="InterPro" id="IPR029058">
    <property type="entry name" value="AB_hydrolase_fold"/>
</dbReference>
<comment type="similarity">
    <text evidence="1">Belongs to the type-B carboxylesterase/lipase family.</text>
</comment>
<feature type="transmembrane region" description="Helical" evidence="4">
    <location>
        <begin position="980"/>
        <end position="1006"/>
    </location>
</feature>
<dbReference type="OrthoDB" id="3200163at2759"/>
<protein>
    <submittedName>
        <fullName evidence="7">Lipase 3</fullName>
    </submittedName>
</protein>
<organism evidence="7 8">
    <name type="scientific">Colletotrichum shisoi</name>
    <dbReference type="NCBI Taxonomy" id="2078593"/>
    <lineage>
        <taxon>Eukaryota</taxon>
        <taxon>Fungi</taxon>
        <taxon>Dikarya</taxon>
        <taxon>Ascomycota</taxon>
        <taxon>Pezizomycotina</taxon>
        <taxon>Sordariomycetes</taxon>
        <taxon>Hypocreomycetidae</taxon>
        <taxon>Glomerellales</taxon>
        <taxon>Glomerellaceae</taxon>
        <taxon>Colletotrichum</taxon>
        <taxon>Colletotrichum destructivum species complex</taxon>
    </lineage>
</organism>
<dbReference type="GO" id="GO:0016787">
    <property type="term" value="F:hydrolase activity"/>
    <property type="evidence" value="ECO:0007669"/>
    <property type="project" value="UniProtKB-KW"/>
</dbReference>
<keyword evidence="4" id="KW-0472">Membrane</keyword>
<name>A0A5Q4BHS7_9PEZI</name>
<feature type="transmembrane region" description="Helical" evidence="4">
    <location>
        <begin position="778"/>
        <end position="800"/>
    </location>
</feature>
<dbReference type="PROSITE" id="PS00122">
    <property type="entry name" value="CARBOXYLESTERASE_B_1"/>
    <property type="match status" value="2"/>
</dbReference>
<keyword evidence="2" id="KW-0378">Hydrolase</keyword>
<feature type="domain" description="Carboxylesterase type B" evidence="5">
    <location>
        <begin position="114"/>
        <end position="391"/>
    </location>
</feature>
<feature type="transmembrane region" description="Helical" evidence="4">
    <location>
        <begin position="946"/>
        <end position="968"/>
    </location>
</feature>
<dbReference type="Pfam" id="PF00135">
    <property type="entry name" value="COesterase"/>
    <property type="match status" value="2"/>
</dbReference>
<proteinExistence type="inferred from homology"/>
<evidence type="ECO:0000259" key="5">
    <source>
        <dbReference type="Pfam" id="PF00135"/>
    </source>
</evidence>
<gene>
    <name evidence="7" type="primary">LIP3-2</name>
    <name evidence="7" type="ORF">CSHISOI_09190</name>
</gene>
<feature type="region of interest" description="Disordered" evidence="3">
    <location>
        <begin position="503"/>
        <end position="522"/>
    </location>
</feature>
<evidence type="ECO:0000313" key="7">
    <source>
        <dbReference type="EMBL" id="TQN66247.1"/>
    </source>
</evidence>
<feature type="transmembrane region" description="Helical" evidence="4">
    <location>
        <begin position="744"/>
        <end position="766"/>
    </location>
</feature>
<dbReference type="SUPFAM" id="SSF53474">
    <property type="entry name" value="alpha/beta-Hydrolases"/>
    <property type="match status" value="2"/>
</dbReference>
<feature type="transmembrane region" description="Helical" evidence="4">
    <location>
        <begin position="861"/>
        <end position="884"/>
    </location>
</feature>
<evidence type="ECO:0000256" key="3">
    <source>
        <dbReference type="SAM" id="MobiDB-lite"/>
    </source>
</evidence>
<feature type="domain" description="Carboxylesterase type B" evidence="5">
    <location>
        <begin position="1151"/>
        <end position="1693"/>
    </location>
</feature>
<sequence>MTTLLSAQLRRSSLTTLQQLAVLASAPGLCHATTQIVTGASLFVGGSSPIVNTSHARFQGKNDDRTGTSNYLGIHYATAARFSHSVLAETTVSGMQNVSAHGIVCPRHELPTPAAPPALPVLVWIHGGGFEAGAGGSLLETGVESPGVVYEAANILERSVVMGQPIVVVSINYRLNHFGFSASKELADAGLLNLGFGDQRNALRWVKKHIGPFGGDADKVTVWGESAGSWSVAAHLVTNGGDHEGLFRAAIGSSGGPPKVEGPRRQQATFDSLVSYVGCNDAADVIACLREAAYDDIYTHMQTVPYFLGYNSLASSWTIRPDGDVFTDSPDKLVASGAIADVPLLWGDMRDEGTLFSLVNAANTTADDEVLDYCLTNWWPNATEAQLEKLLTLYPANQTAGPPFDTGDSNALYPQFKRISAITGDYSFETAAGQQVELPGRTGAARGDSCIWRHHVAPSVSRISASPIETKIGTRVAHGLPRGVTYGVFSSATPAEYTLAPQRGDEHGAARGGEPEVSSESVEVAKQRNDEVAARAVAAEHDAPGRDAECPSQTVLRREDGANAGLVDERVGHEAAVARAAVTEHKGAAVDVQDDGAIEATLLDVGLLGEPSASNGGGLHVRVRGERPAVKVRGEGLDGLKAVALLAWLEGVRLGDAHVGVEVNEVARQAGHQRLLEAPFRVRTARRYQGLDAPHGQADEDEEATEELVEDPYGLHGLIDRMASTTTTMMTTTTTDTTSNTGTAIIAINAILAVIATITCVGRFWARKLTGVGWGLDDWLALISLIINHAFCATTIEATVHGGLGRSIVNVMAQDPNMLVVFLKCVVVAEFCYGFSSPLIKLSLLAFYWRVFPTQFMQRGIYVLSAMCLGWLVAIFITNCLQCRPLSYTWEQTTNPGAGTCIDLVLYFVGNYIANSLIDIFTLVLPIRETLKLQVSSHKKVGICCVFGLGSLVVVASLVRFGSLASLYSIGVTDMTQQYALMWTATVVEIYIAIIGACAVTLVPVYRKMRYGTPWSTRDQKSNQVSSGTGAFAGAGGAPGVHNFKRSANHERLTTGNDSEEYLHHGGGTKYSVSAATGSGDKSDVLGDDLPLDTIVVQRDVTWEEERKEKQHVYGVMTSSSTWVGLTALLAASNSALAVAKPVTSRGWLKPKVEIDYANITGRVSGNIKEFLGIPFASTGRFEHPQLFTQQLGDFDGSSYGPICPQKTTASILAKSSSSSPVLGETGTAIGPVVGALADTAFNTLGQTRSEDCLLINVQTPVKASRGDKLPVVIWIHGGGFEVGSPFTDTSETDVIRGAALNYNVGGLVRTSVNLGQPVIGVSANYRLNAFGFSASREMEEAGLLNLGLEDQRVAMKWVQEHIADFGGDPDRVVIMGESAGSWSVVAHLLWDEGEGATDLFRGAMALSGGPVMVESAERAQPFFDNMVERAGCAGATDKIACLKVADFDDIMASVNEEGMLLGPRSLASTWTIRPDGKHLKDSPHRLAAAGKMASVPLITGDVRDEGTLFSLLAQLETLSDEDFASYFQTTWWPKATDADMAALMELYPSDVRQGSPFDTGVLNAVTPNFKRLAAVVGDFSFQAQRRNLLAHYNASEQTVWNYITDVSVPAAGLLPDLGVLTRLPVLGSFHAFDVWFYMFAGLPYALSKNTQAYQATAISFIRTLDPNNHGLDLARWPRYTEDGLETYNFKESGPKVVRDDWRVEAMQFFNDHPD</sequence>
<keyword evidence="8" id="KW-1185">Reference proteome</keyword>
<feature type="transmembrane region" description="Helical" evidence="4">
    <location>
        <begin position="904"/>
        <end position="925"/>
    </location>
</feature>
<dbReference type="Gene3D" id="3.40.50.1820">
    <property type="entry name" value="alpha/beta hydrolase"/>
    <property type="match status" value="2"/>
</dbReference>
<feature type="domain" description="Rhodopsin" evidence="6">
    <location>
        <begin position="763"/>
        <end position="1007"/>
    </location>
</feature>
<comment type="caution">
    <text evidence="7">The sequence shown here is derived from an EMBL/GenBank/DDBJ whole genome shotgun (WGS) entry which is preliminary data.</text>
</comment>
<dbReference type="Pfam" id="PF20684">
    <property type="entry name" value="Fung_rhodopsin"/>
    <property type="match status" value="1"/>
</dbReference>
<evidence type="ECO:0000256" key="2">
    <source>
        <dbReference type="ARBA" id="ARBA00022801"/>
    </source>
</evidence>
<accession>A0A5Q4BHS7</accession>
<dbReference type="EMBL" id="PUHP01001275">
    <property type="protein sequence ID" value="TQN66247.1"/>
    <property type="molecule type" value="Genomic_DNA"/>
</dbReference>
<dbReference type="InterPro" id="IPR050309">
    <property type="entry name" value="Type-B_Carboxylest/Lipase"/>
</dbReference>
<feature type="non-terminal residue" evidence="7">
    <location>
        <position position="1715"/>
    </location>
</feature>
<evidence type="ECO:0000256" key="4">
    <source>
        <dbReference type="SAM" id="Phobius"/>
    </source>
</evidence>
<evidence type="ECO:0000256" key="1">
    <source>
        <dbReference type="ARBA" id="ARBA00005964"/>
    </source>
</evidence>